<proteinExistence type="inferred from homology"/>
<dbReference type="PROSITE" id="PS00079">
    <property type="entry name" value="MULTICOPPER_OXIDASE1"/>
    <property type="match status" value="3"/>
</dbReference>
<dbReference type="InterPro" id="IPR011707">
    <property type="entry name" value="Cu-oxidase-like_N"/>
</dbReference>
<evidence type="ECO:0000256" key="4">
    <source>
        <dbReference type="ARBA" id="ARBA00023157"/>
    </source>
</evidence>
<gene>
    <name evidence="8" type="ORF">PEVE_00041134</name>
</gene>
<dbReference type="Proteomes" id="UP001159427">
    <property type="component" value="Unassembled WGS sequence"/>
</dbReference>
<keyword evidence="4" id="KW-1015">Disulfide bond</keyword>
<comment type="caution">
    <text evidence="8">The sequence shown here is derived from an EMBL/GenBank/DDBJ whole genome shotgun (WGS) entry which is preliminary data.</text>
</comment>
<name>A0ABN8N975_9CNID</name>
<dbReference type="Gene3D" id="2.60.40.420">
    <property type="entry name" value="Cupredoxins - blue copper proteins"/>
    <property type="match status" value="3"/>
</dbReference>
<feature type="signal peptide" evidence="5">
    <location>
        <begin position="1"/>
        <end position="22"/>
    </location>
</feature>
<dbReference type="InterPro" id="IPR050633">
    <property type="entry name" value="Neuropilin_MCO_CoagFactor"/>
</dbReference>
<evidence type="ECO:0000313" key="8">
    <source>
        <dbReference type="EMBL" id="CAH3045887.1"/>
    </source>
</evidence>
<evidence type="ECO:0000256" key="5">
    <source>
        <dbReference type="SAM" id="SignalP"/>
    </source>
</evidence>
<comment type="similarity">
    <text evidence="1">Belongs to the multicopper oxidase family.</text>
</comment>
<dbReference type="PANTHER" id="PTHR46806">
    <property type="entry name" value="F5/8 TYPE C DOMAIN-CONTAINING PROTEIN"/>
    <property type="match status" value="1"/>
</dbReference>
<reference evidence="8 9" key="1">
    <citation type="submission" date="2022-05" db="EMBL/GenBank/DDBJ databases">
        <authorList>
            <consortium name="Genoscope - CEA"/>
            <person name="William W."/>
        </authorList>
    </citation>
    <scope>NUCLEOTIDE SEQUENCE [LARGE SCALE GENOMIC DNA]</scope>
</reference>
<dbReference type="InterPro" id="IPR011706">
    <property type="entry name" value="Cu-oxidase_C"/>
</dbReference>
<feature type="domain" description="Plastocyanin-like" evidence="6">
    <location>
        <begin position="302"/>
        <end position="362"/>
    </location>
</feature>
<dbReference type="InterPro" id="IPR002355">
    <property type="entry name" value="Cu_oxidase_Cu_BS"/>
</dbReference>
<dbReference type="InterPro" id="IPR033138">
    <property type="entry name" value="Cu_oxidase_CS"/>
</dbReference>
<evidence type="ECO:0008006" key="10">
    <source>
        <dbReference type="Google" id="ProtNLM"/>
    </source>
</evidence>
<dbReference type="SUPFAM" id="SSF49503">
    <property type="entry name" value="Cupredoxins"/>
    <property type="match status" value="6"/>
</dbReference>
<evidence type="ECO:0000259" key="6">
    <source>
        <dbReference type="Pfam" id="PF07731"/>
    </source>
</evidence>
<keyword evidence="9" id="KW-1185">Reference proteome</keyword>
<protein>
    <recommendedName>
        <fullName evidence="10">Hephaestin-like protein 1</fullName>
    </recommendedName>
</protein>
<evidence type="ECO:0000256" key="2">
    <source>
        <dbReference type="ARBA" id="ARBA00022723"/>
    </source>
</evidence>
<keyword evidence="2" id="KW-0479">Metal-binding</keyword>
<feature type="domain" description="Plastocyanin-like" evidence="6">
    <location>
        <begin position="977"/>
        <end position="1079"/>
    </location>
</feature>
<feature type="domain" description="Plastocyanin-like" evidence="6">
    <location>
        <begin position="665"/>
        <end position="716"/>
    </location>
</feature>
<evidence type="ECO:0000313" key="9">
    <source>
        <dbReference type="Proteomes" id="UP001159427"/>
    </source>
</evidence>
<accession>A0ABN8N975</accession>
<evidence type="ECO:0000256" key="3">
    <source>
        <dbReference type="ARBA" id="ARBA00023002"/>
    </source>
</evidence>
<feature type="chain" id="PRO_5046496025" description="Hephaestin-like protein 1" evidence="5">
    <location>
        <begin position="23"/>
        <end position="1116"/>
    </location>
</feature>
<evidence type="ECO:0000259" key="7">
    <source>
        <dbReference type="Pfam" id="PF07732"/>
    </source>
</evidence>
<dbReference type="PANTHER" id="PTHR46806:SF7">
    <property type="entry name" value="COAGULATION FACTOR VIII"/>
    <property type="match status" value="1"/>
</dbReference>
<dbReference type="InterPro" id="IPR008972">
    <property type="entry name" value="Cupredoxin"/>
</dbReference>
<feature type="domain" description="Plastocyanin-like" evidence="7">
    <location>
        <begin position="803"/>
        <end position="918"/>
    </location>
</feature>
<feature type="domain" description="Plastocyanin-like" evidence="7">
    <location>
        <begin position="453"/>
        <end position="558"/>
    </location>
</feature>
<dbReference type="Pfam" id="PF07731">
    <property type="entry name" value="Cu-oxidase_2"/>
    <property type="match status" value="3"/>
</dbReference>
<organism evidence="8 9">
    <name type="scientific">Porites evermanni</name>
    <dbReference type="NCBI Taxonomy" id="104178"/>
    <lineage>
        <taxon>Eukaryota</taxon>
        <taxon>Metazoa</taxon>
        <taxon>Cnidaria</taxon>
        <taxon>Anthozoa</taxon>
        <taxon>Hexacorallia</taxon>
        <taxon>Scleractinia</taxon>
        <taxon>Fungiina</taxon>
        <taxon>Poritidae</taxon>
        <taxon>Porites</taxon>
    </lineage>
</organism>
<dbReference type="EMBL" id="CALNXI010000774">
    <property type="protein sequence ID" value="CAH3045887.1"/>
    <property type="molecule type" value="Genomic_DNA"/>
</dbReference>
<dbReference type="PROSITE" id="PS00080">
    <property type="entry name" value="MULTICOPPER_OXIDASE2"/>
    <property type="match status" value="1"/>
</dbReference>
<evidence type="ECO:0000256" key="1">
    <source>
        <dbReference type="ARBA" id="ARBA00010609"/>
    </source>
</evidence>
<keyword evidence="3" id="KW-0560">Oxidoreductase</keyword>
<keyword evidence="5" id="KW-0732">Signal</keyword>
<dbReference type="Pfam" id="PF07732">
    <property type="entry name" value="Cu-oxidase_3"/>
    <property type="match status" value="3"/>
</dbReference>
<sequence length="1116" mass="124646">MKLWRAVCIWISCVVMQNVSTGASTIRKYYIAAVEEEWDYAPSGYNKVKGVKLADDGDAAVFTTRGNHTIGHKYKKFLFREYEDANFQKEKPHPDYLGFLGPILKGEVGDTIVVHFKNKAGGNFSVHPHGVFYSKDSEGALYVDETRGASKKDDHVPLNGEHTYTWRITKDHAPTGDDDDCLTWIYHSHVLPHKDINTGLIGILLTCKSGALAGGKTRGVDKEFLALFSVLDENDSWLLDENIKTYCSDPQGVNKEDEDFRESNKMHAINGYFYGNLPDLEMCLGDTVNWHLAGIGNEVDLHTAYFHGQTFTVDNHRKDVASLLPATFVTASMKALNPGTWMLNCLVNDHYNAGMYALFNVTKCDGKKHPVPSVSGGKKRTYYIAANEIPWNYGPTGMNNMNGKSLTLADSDSAVFFAQGDKRIGGTYLKAIYEEYTSSTFTSKKNKSDHLGFLGPVIRAEVGDIIEVVFKNNASHNYSIQPHGVFFNKSNEGALYQDHTSGAEKADDIVQPGHIYTYRWTVPEHVGPTNADAQCVTWLYYSSVDPVKDTYSGLFGPLLTCKKGSLNDDNTQKNIDKEFVLLFTVTDESGSWYHDENKKRAQNWQQINDKDEDYLESNKMHGVNGYLYANLPGLQMCLGEKISWHVIGLGNEVDMHTAYFYGNTFLHDGSVKDTLSLLPGVFATLTMTPDNAGEWALVCRTNDHYAAGMQAKYTVRSDCGKAPTKKPSGKVRRYYIAAVEVEWDYAPSGQDVLEGVPLEESDEAKTFTAGGNERIGRKYKKVVYREFTDAQFKEQKERTAADKHLGVLGPILRAEVGDTMEVVFMNMASSGMKFSMHPHGLYYSKGFEGSDYKDGTTGINKTDNSVDSGKMFKYSWEVPERAGPGTDGPACSTWAYYSDVNPIKDTNSGLVGPLIVCKKGTLKDSYTRKDVDREYALMFTVLDENESWYLDKNIDTYCKKPGNKETLKANEDFKESNKMHGINGFVFGNLKGLEMYQKEKVNWYLVGIGNEVDMHTVHFHGQTFLHKRVAYHREDVYDLFPGVFATVEMIPDSVGVWMLHCHVNDHMVGGMETTYTVMDGSLKPTVDSIGPSSTAGSPLSSSYIICLLIAVIVTLF</sequence>
<feature type="domain" description="Plastocyanin-like" evidence="7">
    <location>
        <begin position="99"/>
        <end position="202"/>
    </location>
</feature>